<sequence>MIKIALNLLSPTQKEYLRYERAYLQIRTVMWLMLTFTVIISGLLLVARLMLQDNYATVLTTTTLVNDKNKSIDRDIGSLNKSLKEAESIQADFIKWSKIIIDINKAIPDNVELSYLNLEQKTRLFNLNGKALKRDDFLALKANLEALLYFEELSSPLTNLLLREDVNFEFTGKIKKESLTF</sequence>
<feature type="transmembrane region" description="Helical" evidence="1">
    <location>
        <begin position="28"/>
        <end position="51"/>
    </location>
</feature>
<proteinExistence type="predicted"/>
<evidence type="ECO:0000313" key="2">
    <source>
        <dbReference type="EMBL" id="OHA55237.1"/>
    </source>
</evidence>
<keyword evidence="1" id="KW-0472">Membrane</keyword>
<reference evidence="2 3" key="1">
    <citation type="journal article" date="2016" name="Nat. Commun.">
        <title>Thousands of microbial genomes shed light on interconnected biogeochemical processes in an aquifer system.</title>
        <authorList>
            <person name="Anantharaman K."/>
            <person name="Brown C.T."/>
            <person name="Hug L.A."/>
            <person name="Sharon I."/>
            <person name="Castelle C.J."/>
            <person name="Probst A.J."/>
            <person name="Thomas B.C."/>
            <person name="Singh A."/>
            <person name="Wilkins M.J."/>
            <person name="Karaoz U."/>
            <person name="Brodie E.L."/>
            <person name="Williams K.H."/>
            <person name="Hubbard S.S."/>
            <person name="Banfield J.F."/>
        </authorList>
    </citation>
    <scope>NUCLEOTIDE SEQUENCE [LARGE SCALE GENOMIC DNA]</scope>
</reference>
<organism evidence="2 3">
    <name type="scientific">Candidatus Veblenbacteria bacterium RIFOXYB1_FULL_43_13</name>
    <dbReference type="NCBI Taxonomy" id="1802426"/>
    <lineage>
        <taxon>Bacteria</taxon>
        <taxon>Candidatus Vebleniibacteriota</taxon>
    </lineage>
</organism>
<dbReference type="EMBL" id="MHTC01000021">
    <property type="protein sequence ID" value="OHA55237.1"/>
    <property type="molecule type" value="Genomic_DNA"/>
</dbReference>
<name>A0A1G2Q3V1_9BACT</name>
<protein>
    <submittedName>
        <fullName evidence="2">Uncharacterized protein</fullName>
    </submittedName>
</protein>
<accession>A0A1G2Q3V1</accession>
<dbReference type="AlphaFoldDB" id="A0A1G2Q3V1"/>
<evidence type="ECO:0000313" key="3">
    <source>
        <dbReference type="Proteomes" id="UP000177575"/>
    </source>
</evidence>
<evidence type="ECO:0000256" key="1">
    <source>
        <dbReference type="SAM" id="Phobius"/>
    </source>
</evidence>
<comment type="caution">
    <text evidence="2">The sequence shown here is derived from an EMBL/GenBank/DDBJ whole genome shotgun (WGS) entry which is preliminary data.</text>
</comment>
<keyword evidence="1" id="KW-1133">Transmembrane helix</keyword>
<dbReference type="Proteomes" id="UP000177575">
    <property type="component" value="Unassembled WGS sequence"/>
</dbReference>
<gene>
    <name evidence="2" type="ORF">A2388_02340</name>
</gene>
<keyword evidence="1" id="KW-0812">Transmembrane</keyword>